<dbReference type="VEuPathDB" id="PiroplasmaDB:TA08125"/>
<dbReference type="Pfam" id="PF00808">
    <property type="entry name" value="CBFD_NFYB_HMF"/>
    <property type="match status" value="1"/>
</dbReference>
<feature type="compositionally biased region" description="Acidic residues" evidence="1">
    <location>
        <begin position="147"/>
        <end position="182"/>
    </location>
</feature>
<evidence type="ECO:0000313" key="3">
    <source>
        <dbReference type="EMBL" id="SVP94317.1"/>
    </source>
</evidence>
<feature type="compositionally biased region" description="Basic and acidic residues" evidence="1">
    <location>
        <begin position="118"/>
        <end position="146"/>
    </location>
</feature>
<dbReference type="Gene3D" id="1.10.20.10">
    <property type="entry name" value="Histone, subunit A"/>
    <property type="match status" value="1"/>
</dbReference>
<proteinExistence type="predicted"/>
<evidence type="ECO:0000259" key="2">
    <source>
        <dbReference type="Pfam" id="PF00808"/>
    </source>
</evidence>
<sequence>MEEDDEFTPKDLEILPFKTVHDIVHYGITRDSTDFEDPSSSSPGVSKNAKKYSLKYRRFRKEAIFSMNRIASLFVLYITTIAESIAKNNKRTTVFDKDILEALKQCMFYEVESQINDLQKKEHSDSQDQNDDLDHNNMDDLEHNFEDLEQEDYNVDLPENDNLEENYDDLDEEEPESENNTQ</sequence>
<dbReference type="InterPro" id="IPR003958">
    <property type="entry name" value="CBFA_NFYB_domain"/>
</dbReference>
<dbReference type="SUPFAM" id="SSF47113">
    <property type="entry name" value="Histone-fold"/>
    <property type="match status" value="1"/>
</dbReference>
<dbReference type="AlphaFoldDB" id="A0A3B0N0U8"/>
<dbReference type="EMBL" id="UIVS01000004">
    <property type="protein sequence ID" value="SVP95162.1"/>
    <property type="molecule type" value="Genomic_DNA"/>
</dbReference>
<evidence type="ECO:0000313" key="4">
    <source>
        <dbReference type="EMBL" id="SVP95162.1"/>
    </source>
</evidence>
<reference evidence="4" key="1">
    <citation type="submission" date="2018-07" db="EMBL/GenBank/DDBJ databases">
        <authorList>
            <person name="Quirk P.G."/>
            <person name="Krulwich T.A."/>
        </authorList>
    </citation>
    <scope>NUCLEOTIDE SEQUENCE</scope>
    <source>
        <strain evidence="4">Anand</strain>
    </source>
</reference>
<dbReference type="GO" id="GO:0046982">
    <property type="term" value="F:protein heterodimerization activity"/>
    <property type="evidence" value="ECO:0007669"/>
    <property type="project" value="InterPro"/>
</dbReference>
<evidence type="ECO:0000256" key="1">
    <source>
        <dbReference type="SAM" id="MobiDB-lite"/>
    </source>
</evidence>
<feature type="domain" description="Transcription factor CBF/NF-Y/archaeal histone" evidence="2">
    <location>
        <begin position="57"/>
        <end position="103"/>
    </location>
</feature>
<dbReference type="EMBL" id="UIVT01000004">
    <property type="protein sequence ID" value="SVP94317.1"/>
    <property type="molecule type" value="Genomic_DNA"/>
</dbReference>
<feature type="region of interest" description="Disordered" evidence="1">
    <location>
        <begin position="118"/>
        <end position="182"/>
    </location>
</feature>
<accession>A0A3B0N0U8</accession>
<protein>
    <submittedName>
        <fullName evidence="4">Core histone H2A/H2B/H3/H4/Histone-like transcription factor (CBF/NF-Y) and archaeal histone, putative</fullName>
    </submittedName>
</protein>
<organism evidence="4">
    <name type="scientific">Theileria annulata</name>
    <dbReference type="NCBI Taxonomy" id="5874"/>
    <lineage>
        <taxon>Eukaryota</taxon>
        <taxon>Sar</taxon>
        <taxon>Alveolata</taxon>
        <taxon>Apicomplexa</taxon>
        <taxon>Aconoidasida</taxon>
        <taxon>Piroplasmida</taxon>
        <taxon>Theileriidae</taxon>
        <taxon>Theileria</taxon>
    </lineage>
</organism>
<gene>
    <name evidence="3" type="ORF">TAT_000332000</name>
    <name evidence="4" type="ORF">TAV_000331800</name>
</gene>
<name>A0A3B0N0U8_THEAN</name>
<dbReference type="InterPro" id="IPR009072">
    <property type="entry name" value="Histone-fold"/>
</dbReference>